<gene>
    <name evidence="2" type="ORF">Nepgr_031526</name>
</gene>
<feature type="region of interest" description="Disordered" evidence="1">
    <location>
        <begin position="67"/>
        <end position="97"/>
    </location>
</feature>
<evidence type="ECO:0000313" key="2">
    <source>
        <dbReference type="EMBL" id="GMH29683.1"/>
    </source>
</evidence>
<proteinExistence type="predicted"/>
<dbReference type="Proteomes" id="UP001279734">
    <property type="component" value="Unassembled WGS sequence"/>
</dbReference>
<organism evidence="2 3">
    <name type="scientific">Nepenthes gracilis</name>
    <name type="common">Slender pitcher plant</name>
    <dbReference type="NCBI Taxonomy" id="150966"/>
    <lineage>
        <taxon>Eukaryota</taxon>
        <taxon>Viridiplantae</taxon>
        <taxon>Streptophyta</taxon>
        <taxon>Embryophyta</taxon>
        <taxon>Tracheophyta</taxon>
        <taxon>Spermatophyta</taxon>
        <taxon>Magnoliopsida</taxon>
        <taxon>eudicotyledons</taxon>
        <taxon>Gunneridae</taxon>
        <taxon>Pentapetalae</taxon>
        <taxon>Caryophyllales</taxon>
        <taxon>Nepenthaceae</taxon>
        <taxon>Nepenthes</taxon>
    </lineage>
</organism>
<reference evidence="2" key="1">
    <citation type="submission" date="2023-05" db="EMBL/GenBank/DDBJ databases">
        <title>Nepenthes gracilis genome sequencing.</title>
        <authorList>
            <person name="Fukushima K."/>
        </authorList>
    </citation>
    <scope>NUCLEOTIDE SEQUENCE</scope>
    <source>
        <strain evidence="2">SING2019-196</strain>
    </source>
</reference>
<protein>
    <submittedName>
        <fullName evidence="2">Uncharacterized protein</fullName>
    </submittedName>
</protein>
<keyword evidence="3" id="KW-1185">Reference proteome</keyword>
<evidence type="ECO:0000256" key="1">
    <source>
        <dbReference type="SAM" id="MobiDB-lite"/>
    </source>
</evidence>
<evidence type="ECO:0000313" key="3">
    <source>
        <dbReference type="Proteomes" id="UP001279734"/>
    </source>
</evidence>
<sequence length="112" mass="12897">MLLPDDMFFCQQRKKTNGRKQALREGMASQSWIDSISQFTTSGCSKVGGRSGGCWRRMHVGKERAQFPTPFSSFPRNRGRRAEPENRARRERMAALRAGKKGRSFKYTYNSK</sequence>
<feature type="compositionally biased region" description="Basic and acidic residues" evidence="1">
    <location>
        <begin position="80"/>
        <end position="94"/>
    </location>
</feature>
<dbReference type="EMBL" id="BSYO01000036">
    <property type="protein sequence ID" value="GMH29683.1"/>
    <property type="molecule type" value="Genomic_DNA"/>
</dbReference>
<name>A0AAD3Y579_NEPGR</name>
<comment type="caution">
    <text evidence="2">The sequence shown here is derived from an EMBL/GenBank/DDBJ whole genome shotgun (WGS) entry which is preliminary data.</text>
</comment>
<dbReference type="AlphaFoldDB" id="A0AAD3Y579"/>
<accession>A0AAD3Y579</accession>